<dbReference type="Gene3D" id="2.40.10.120">
    <property type="match status" value="1"/>
</dbReference>
<evidence type="ECO:0000313" key="4">
    <source>
        <dbReference type="Proteomes" id="UP000482960"/>
    </source>
</evidence>
<dbReference type="PRINTS" id="PR00834">
    <property type="entry name" value="PROTEASES2C"/>
</dbReference>
<evidence type="ECO:0008006" key="5">
    <source>
        <dbReference type="Google" id="ProtNLM"/>
    </source>
</evidence>
<dbReference type="SUPFAM" id="SSF50494">
    <property type="entry name" value="Trypsin-like serine proteases"/>
    <property type="match status" value="1"/>
</dbReference>
<dbReference type="GO" id="GO:0006515">
    <property type="term" value="P:protein quality control for misfolded or incompletely synthesized proteins"/>
    <property type="evidence" value="ECO:0007669"/>
    <property type="project" value="TreeGrafter"/>
</dbReference>
<feature type="compositionally biased region" description="Low complexity" evidence="1">
    <location>
        <begin position="321"/>
        <end position="332"/>
    </location>
</feature>
<dbReference type="RefSeq" id="WP_246277890.1">
    <property type="nucleotide sequence ID" value="NZ_BLPG01000001.1"/>
</dbReference>
<proteinExistence type="predicted"/>
<dbReference type="GO" id="GO:0004252">
    <property type="term" value="F:serine-type endopeptidase activity"/>
    <property type="evidence" value="ECO:0007669"/>
    <property type="project" value="InterPro"/>
</dbReference>
<accession>A0A6V8L456</accession>
<dbReference type="GO" id="GO:0042597">
    <property type="term" value="C:periplasmic space"/>
    <property type="evidence" value="ECO:0007669"/>
    <property type="project" value="TreeGrafter"/>
</dbReference>
<feature type="region of interest" description="Disordered" evidence="1">
    <location>
        <begin position="1"/>
        <end position="41"/>
    </location>
</feature>
<reference evidence="3 4" key="1">
    <citation type="submission" date="2020-03" db="EMBL/GenBank/DDBJ databases">
        <title>Whole genome shotgun sequence of Phytohabitans rumicis NBRC 108638.</title>
        <authorList>
            <person name="Komaki H."/>
            <person name="Tamura T."/>
        </authorList>
    </citation>
    <scope>NUCLEOTIDE SEQUENCE [LARGE SCALE GENOMIC DNA]</scope>
    <source>
        <strain evidence="3 4">NBRC 108638</strain>
    </source>
</reference>
<dbReference type="PANTHER" id="PTHR22939:SF129">
    <property type="entry name" value="SERINE PROTEASE HTRA2, MITOCHONDRIAL"/>
    <property type="match status" value="1"/>
</dbReference>
<evidence type="ECO:0000313" key="3">
    <source>
        <dbReference type="EMBL" id="GFJ89429.1"/>
    </source>
</evidence>
<keyword evidence="2" id="KW-0472">Membrane</keyword>
<evidence type="ECO:0000256" key="1">
    <source>
        <dbReference type="SAM" id="MobiDB-lite"/>
    </source>
</evidence>
<feature type="transmembrane region" description="Helical" evidence="2">
    <location>
        <begin position="49"/>
        <end position="71"/>
    </location>
</feature>
<feature type="compositionally biased region" description="Basic and acidic residues" evidence="1">
    <location>
        <begin position="392"/>
        <end position="407"/>
    </location>
</feature>
<reference evidence="3 4" key="2">
    <citation type="submission" date="2020-03" db="EMBL/GenBank/DDBJ databases">
        <authorList>
            <person name="Ichikawa N."/>
            <person name="Kimura A."/>
            <person name="Kitahashi Y."/>
            <person name="Uohara A."/>
        </authorList>
    </citation>
    <scope>NUCLEOTIDE SEQUENCE [LARGE SCALE GENOMIC DNA]</scope>
    <source>
        <strain evidence="3 4">NBRC 108638</strain>
    </source>
</reference>
<protein>
    <recommendedName>
        <fullName evidence="5">Serine protease</fullName>
    </recommendedName>
</protein>
<dbReference type="EMBL" id="BLPG01000001">
    <property type="protein sequence ID" value="GFJ89429.1"/>
    <property type="molecule type" value="Genomic_DNA"/>
</dbReference>
<keyword evidence="2" id="KW-1133">Transmembrane helix</keyword>
<dbReference type="Proteomes" id="UP000482960">
    <property type="component" value="Unassembled WGS sequence"/>
</dbReference>
<comment type="caution">
    <text evidence="3">The sequence shown here is derived from an EMBL/GenBank/DDBJ whole genome shotgun (WGS) entry which is preliminary data.</text>
</comment>
<sequence>MTTAHGPQGAPGPEEPTGRIPIPAQVHGGVLGPMQLPPPVPPRPRRTGIVVGGLALLLGLALGAVAVVQAIQISDLRGDLRDARRDAGQVQASEDQRLDSLETEVNQLGERAGQVFDPQAVAAAVLPSVFRVTAGSLSGSAFAVGSPDAGGNTRLLTAYHVVAEIWGRGGTTVTLERDGESYPATVADVDQANDIALLTAPFELAGLATSTTAVQSGQQIVVVGSPLGLTDSVTVGVVSALRKGEGGAGEHIQFDASINPGNSGGPVVNTSKQVVGIATAKAKDAEGSAWPPPSRPRARSSGSVRSANTPRRKSNGPPRVPAGRPAAGPAAVTGLPRLSTSGRAELAGQHAPVRGVGRPAGRRRPVRTRAGPAQPGADARPGRGGGGPLPARRHDDRPVRGQEQPAR</sequence>
<keyword evidence="2" id="KW-0812">Transmembrane</keyword>
<dbReference type="PANTHER" id="PTHR22939">
    <property type="entry name" value="SERINE PROTEASE FAMILY S1C HTRA-RELATED"/>
    <property type="match status" value="1"/>
</dbReference>
<dbReference type="Pfam" id="PF13365">
    <property type="entry name" value="Trypsin_2"/>
    <property type="match status" value="1"/>
</dbReference>
<dbReference type="InterPro" id="IPR001940">
    <property type="entry name" value="Peptidase_S1C"/>
</dbReference>
<feature type="compositionally biased region" description="Low complexity" evidence="1">
    <location>
        <begin position="368"/>
        <end position="379"/>
    </location>
</feature>
<dbReference type="AlphaFoldDB" id="A0A6V8L456"/>
<name>A0A6V8L456_9ACTN</name>
<dbReference type="InterPro" id="IPR009003">
    <property type="entry name" value="Peptidase_S1_PA"/>
</dbReference>
<keyword evidence="4" id="KW-1185">Reference proteome</keyword>
<organism evidence="3 4">
    <name type="scientific">Phytohabitans rumicis</name>
    <dbReference type="NCBI Taxonomy" id="1076125"/>
    <lineage>
        <taxon>Bacteria</taxon>
        <taxon>Bacillati</taxon>
        <taxon>Actinomycetota</taxon>
        <taxon>Actinomycetes</taxon>
        <taxon>Micromonosporales</taxon>
        <taxon>Micromonosporaceae</taxon>
    </lineage>
</organism>
<feature type="region of interest" description="Disordered" evidence="1">
    <location>
        <begin position="279"/>
        <end position="407"/>
    </location>
</feature>
<evidence type="ECO:0000256" key="2">
    <source>
        <dbReference type="SAM" id="Phobius"/>
    </source>
</evidence>
<gene>
    <name evidence="3" type="ORF">Prum_030710</name>
</gene>